<accession>S6BMY8</accession>
<dbReference type="SMART" id="SM00367">
    <property type="entry name" value="LRR_CC"/>
    <property type="match status" value="4"/>
</dbReference>
<dbReference type="EMBL" id="AK441648">
    <property type="protein sequence ID" value="BAN65442.1"/>
    <property type="molecule type" value="mRNA"/>
</dbReference>
<proteinExistence type="evidence at transcript level"/>
<dbReference type="GO" id="GO:0019005">
    <property type="term" value="C:SCF ubiquitin ligase complex"/>
    <property type="evidence" value="ECO:0007669"/>
    <property type="project" value="TreeGrafter"/>
</dbReference>
<protein>
    <submittedName>
        <fullName evidence="1">Uncharacterized protein</fullName>
    </submittedName>
</protein>
<sequence>MTIKRQRELSLIELPIGILRHIVTFVPLECSTLSKYMYSLVVLERTSFSATKALQRKTRSERIIKTLFKCVNIQSLEVSGWDRWNDRLIRRIVMCHNQGYFHKLRSLSMRDCNEITIEGMRTLLHALKTKICYLDMEDCHKLGPECLPSGINKLKVLKIGFQKRKGKLESGNIVEHLTRGKHLIAPKLEWLSVQHRETQSLGSIERLGATLTALDLRGCTDIPQSEYKKCAELPELKQLLTGTGITSEILCSIVHACKKLEVLDITGSELSKECIEGICNNLKSLQKLKLAKCKSLTNDGVQRILASLPNLRLIDLSHCWKLSDALCNHMPPLAATDELTIGIHNCSLDTSKLALTLAEKRPQDAQTVTIVWHQELKISPS</sequence>
<evidence type="ECO:0000313" key="1">
    <source>
        <dbReference type="EMBL" id="BAN65442.1"/>
    </source>
</evidence>
<dbReference type="InterPro" id="IPR032675">
    <property type="entry name" value="LRR_dom_sf"/>
</dbReference>
<dbReference type="PANTHER" id="PTHR13318:SF95">
    <property type="entry name" value="F-BOX PROTEIN YLR352W"/>
    <property type="match status" value="1"/>
</dbReference>
<dbReference type="GO" id="GO:0031146">
    <property type="term" value="P:SCF-dependent proteasomal ubiquitin-dependent protein catabolic process"/>
    <property type="evidence" value="ECO:0007669"/>
    <property type="project" value="TreeGrafter"/>
</dbReference>
<dbReference type="InterPro" id="IPR006553">
    <property type="entry name" value="Leu-rich_rpt_Cys-con_subtyp"/>
</dbReference>
<dbReference type="VEuPathDB" id="PiroplasmaDB:BBOV_II000620"/>
<reference evidence="1" key="1">
    <citation type="journal article" date="2014" name="BMC Genomics">
        <title>The Babesia bovis gene and promoter model: an update from full-length EST analysis.</title>
        <authorList>
            <person name="Yamagishi J."/>
            <person name="Wakaguri H."/>
            <person name="Yokoyama N."/>
            <person name="Yamashita R."/>
            <person name="Suzuki Y."/>
            <person name="Xuan X."/>
            <person name="Igarashi I."/>
        </authorList>
    </citation>
    <scope>NUCLEOTIDE SEQUENCE</scope>
    <source>
        <strain evidence="1">Texas</strain>
    </source>
</reference>
<name>S6BMY8_BABBO</name>
<dbReference type="Gene3D" id="3.80.10.10">
    <property type="entry name" value="Ribonuclease Inhibitor"/>
    <property type="match status" value="2"/>
</dbReference>
<gene>
    <name evidence="1" type="primary">BBOV_II000620</name>
</gene>
<dbReference type="PANTHER" id="PTHR13318">
    <property type="entry name" value="PARTNER OF PAIRED, ISOFORM B-RELATED"/>
    <property type="match status" value="1"/>
</dbReference>
<organism evidence="1">
    <name type="scientific">Babesia bovis</name>
    <dbReference type="NCBI Taxonomy" id="5865"/>
    <lineage>
        <taxon>Eukaryota</taxon>
        <taxon>Sar</taxon>
        <taxon>Alveolata</taxon>
        <taxon>Apicomplexa</taxon>
        <taxon>Aconoidasida</taxon>
        <taxon>Piroplasmida</taxon>
        <taxon>Babesiidae</taxon>
        <taxon>Babesia</taxon>
    </lineage>
</organism>
<dbReference type="AlphaFoldDB" id="S6BMY8"/>
<dbReference type="SUPFAM" id="SSF52047">
    <property type="entry name" value="RNI-like"/>
    <property type="match status" value="1"/>
</dbReference>